<evidence type="ECO:0000313" key="2">
    <source>
        <dbReference type="Proteomes" id="UP000012317"/>
    </source>
</evidence>
<dbReference type="Proteomes" id="UP000012317">
    <property type="component" value="Unassembled WGS sequence"/>
</dbReference>
<organism evidence="1 2">
    <name type="scientific">Psychroflexus gondwanensis ACAM 44</name>
    <dbReference type="NCBI Taxonomy" id="1189619"/>
    <lineage>
        <taxon>Bacteria</taxon>
        <taxon>Pseudomonadati</taxon>
        <taxon>Bacteroidota</taxon>
        <taxon>Flavobacteriia</taxon>
        <taxon>Flavobacteriales</taxon>
        <taxon>Flavobacteriaceae</taxon>
        <taxon>Psychroflexus</taxon>
    </lineage>
</organism>
<dbReference type="AlphaFoldDB" id="N1WHW5"/>
<protein>
    <submittedName>
        <fullName evidence="1">Uncharacterized protein</fullName>
    </submittedName>
</protein>
<dbReference type="EMBL" id="APLF01000034">
    <property type="protein sequence ID" value="EMY79866.1"/>
    <property type="molecule type" value="Genomic_DNA"/>
</dbReference>
<reference evidence="1 2" key="1">
    <citation type="journal article" date="2014" name="Genome Biol. Evol.">
        <title>Extensive gene acquisition in the extremely psychrophilic bacterial species Psychroflexus torquis and the link to sea-ice ecosystem specialism.</title>
        <authorList>
            <person name="Feng S."/>
            <person name="Powell S.M."/>
            <person name="Wilson R."/>
            <person name="Bowman J.P."/>
        </authorList>
    </citation>
    <scope>NUCLEOTIDE SEQUENCE [LARGE SCALE GENOMIC DNA]</scope>
    <source>
        <strain evidence="1 2">ACAM 44</strain>
    </source>
</reference>
<dbReference type="SUPFAM" id="SSF56935">
    <property type="entry name" value="Porins"/>
    <property type="match status" value="1"/>
</dbReference>
<dbReference type="SUPFAM" id="SSF49464">
    <property type="entry name" value="Carboxypeptidase regulatory domain-like"/>
    <property type="match status" value="1"/>
</dbReference>
<accession>N1WHW5</accession>
<name>N1WHW5_9FLAO</name>
<gene>
    <name evidence="1" type="ORF">pgond44_14778</name>
</gene>
<comment type="caution">
    <text evidence="1">The sequence shown here is derived from an EMBL/GenBank/DDBJ whole genome shotgun (WGS) entry which is preliminary data.</text>
</comment>
<keyword evidence="2" id="KW-1185">Reference proteome</keyword>
<dbReference type="STRING" id="1189619.pgond44_14778"/>
<dbReference type="InterPro" id="IPR008969">
    <property type="entry name" value="CarboxyPept-like_regulatory"/>
</dbReference>
<evidence type="ECO:0000313" key="1">
    <source>
        <dbReference type="EMBL" id="EMY79866.1"/>
    </source>
</evidence>
<dbReference type="eggNOG" id="COG1629">
    <property type="taxonomic scope" value="Bacteria"/>
</dbReference>
<dbReference type="PATRIC" id="fig|1189619.4.peg.3059"/>
<sequence length="907" mass="103475">MKNLLILLCLCVGINSGFSQTTKLIGKVTDSIGNPLSMASVIAKEKETLEIDSYSITNEEGLFQLNLPKGKTFILEINFLGFQPLSAETYMPEDLNVIESIYVLQELADELDDVELVYEMPVTIRGDTISYDADSFARGNERKLGDIIENLPGMKLDDDGSIEVEGKKVQKVMVDGKDFFDGDSKLATKNIPADAVSKVEVLRNYNEVDQMRGLGNDQENVAINIKLKEGKENFWFGELNAGIGYGEETRYLANPKLFYYSPDYSINIITNFNNTGDTPFTFRDYFNFTGGFRNFNSGGGTRFNINDSGLGFLLTQNDRAQNIENEFVAGNFTYKASEKLDISGFALLSGNKTDFQTNNIRQFISSGENEVTETENTQKNQLAMLKLSSVYKPNANFQLDYDVLGKLSDQSEVANQFSQFGTIDNRILEDKANKPFSINQNVNAYYTLSEKDIFSGQAQHLAQEEDPFYNAILDFLPFAGILQANTGQSNFDINQEKIIKTQKLDAKVDYYRVLNKKSNISFNVGTTLSYQNFDSSIFQRLDSGATLNFDQSAEVDGERFPLQNDVTYNFRDLFFGTRYKLITGKFTLTPGLTLHNYDLSTDQLGLETSFNTWKLLPDLNLNLQLKRTETIRFDYAMTAEFTDVNQYAEAFVFNNYNRLFRGNRELENALANSFNLSYFNFNMFNYTNITGRLSYTNRINGIKNDTELVAINQVASPFNISSNFADETFSGSGSYSKRFRKFQVETSARLGINTFNNQINGEVLESESFTQNYKASLRSNFKTWPNLEIGYDFTSNRYDNGSFISTFFTDQPFINLEANFLKEFTFTADYNYFNYRSKDDRVSNEYAFLSADLFYQKKDSKWEFILQGMNLLDVQSINQDSFNESFNTTSEYFVMPRMLILKVRYEL</sequence>
<proteinExistence type="predicted"/>
<dbReference type="RefSeq" id="WP_003445655.1">
    <property type="nucleotide sequence ID" value="NZ_APLF01000034.1"/>
</dbReference>